<dbReference type="OrthoDB" id="7065657at2"/>
<dbReference type="SUPFAM" id="SSF100950">
    <property type="entry name" value="NagB/RpiA/CoA transferase-like"/>
    <property type="match status" value="1"/>
</dbReference>
<evidence type="ECO:0000256" key="2">
    <source>
        <dbReference type="ARBA" id="ARBA00023015"/>
    </source>
</evidence>
<evidence type="ECO:0000256" key="4">
    <source>
        <dbReference type="ARBA" id="ARBA00023163"/>
    </source>
</evidence>
<gene>
    <name evidence="6" type="ORF">CXZ10_19085</name>
</gene>
<dbReference type="PANTHER" id="PTHR34294:SF1">
    <property type="entry name" value="TRANSCRIPTIONAL REGULATOR LSRR"/>
    <property type="match status" value="1"/>
</dbReference>
<dbReference type="Pfam" id="PF04198">
    <property type="entry name" value="Sugar-bind"/>
    <property type="match status" value="1"/>
</dbReference>
<dbReference type="InterPro" id="IPR036388">
    <property type="entry name" value="WH-like_DNA-bd_sf"/>
</dbReference>
<keyword evidence="7" id="KW-1185">Reference proteome</keyword>
<comment type="similarity">
    <text evidence="1">Belongs to the SorC transcriptional regulatory family.</text>
</comment>
<dbReference type="PANTHER" id="PTHR34294">
    <property type="entry name" value="TRANSCRIPTIONAL REGULATOR-RELATED"/>
    <property type="match status" value="1"/>
</dbReference>
<evidence type="ECO:0000256" key="3">
    <source>
        <dbReference type="ARBA" id="ARBA00023125"/>
    </source>
</evidence>
<dbReference type="Gene3D" id="1.10.10.10">
    <property type="entry name" value="Winged helix-like DNA-binding domain superfamily/Winged helix DNA-binding domain"/>
    <property type="match status" value="1"/>
</dbReference>
<dbReference type="AlphaFoldDB" id="A0A1I4U0F9"/>
<organism evidence="6 7">
    <name type="scientific">Pleomorphomonas diazotrophica</name>
    <dbReference type="NCBI Taxonomy" id="1166257"/>
    <lineage>
        <taxon>Bacteria</taxon>
        <taxon>Pseudomonadati</taxon>
        <taxon>Pseudomonadota</taxon>
        <taxon>Alphaproteobacteria</taxon>
        <taxon>Hyphomicrobiales</taxon>
        <taxon>Pleomorphomonadaceae</taxon>
        <taxon>Pleomorphomonas</taxon>
    </lineage>
</organism>
<dbReference type="GO" id="GO:0030246">
    <property type="term" value="F:carbohydrate binding"/>
    <property type="evidence" value="ECO:0007669"/>
    <property type="project" value="InterPro"/>
</dbReference>
<evidence type="ECO:0000313" key="6">
    <source>
        <dbReference type="EMBL" id="PKR87825.1"/>
    </source>
</evidence>
<name>A0A1I4U0F9_9HYPH</name>
<protein>
    <submittedName>
        <fullName evidence="6">DNA-binding transcriptional regulator</fullName>
    </submittedName>
</protein>
<keyword evidence="2" id="KW-0805">Transcription regulation</keyword>
<comment type="caution">
    <text evidence="6">The sequence shown here is derived from an EMBL/GenBank/DDBJ whole genome shotgun (WGS) entry which is preliminary data.</text>
</comment>
<sequence>MVLPPKELQERRLDQAARAAWLYYIAGNTQDEVATKLGVSRQTAQRLVSIAVSEKLIKFRLDHPIAECVELEERIRERFELRTCTVVPTADAATVQSGGIAVALAEYIENALSVPEPTVIGLSTGRTLLAAVSEVPTMNQPDHKIISLIGAMSRDGRASHYEVVSRLADKANAQCFPMPTPVVTSTIEERALLQSQRSYQTILSLAEKASACFVGVCEIAWNCPLQRDGFLTEAEVVELADRGAVGEIAGWAFNAAGQVLEGSTNDRVAGIPMSLMQQLPTVAAGSGINKVQAIRGALRGRLLSGLITDQATAGALLVG</sequence>
<dbReference type="InterPro" id="IPR007324">
    <property type="entry name" value="Sugar-bd_dom_put"/>
</dbReference>
<accession>A0A1I4U0F9</accession>
<keyword evidence="3 6" id="KW-0238">DNA-binding</keyword>
<keyword evidence="4" id="KW-0804">Transcription</keyword>
<evidence type="ECO:0000259" key="5">
    <source>
        <dbReference type="Pfam" id="PF04198"/>
    </source>
</evidence>
<feature type="domain" description="Sugar-binding" evidence="5">
    <location>
        <begin position="64"/>
        <end position="317"/>
    </location>
</feature>
<evidence type="ECO:0000313" key="7">
    <source>
        <dbReference type="Proteomes" id="UP000233491"/>
    </source>
</evidence>
<evidence type="ECO:0000256" key="1">
    <source>
        <dbReference type="ARBA" id="ARBA00010466"/>
    </source>
</evidence>
<dbReference type="GO" id="GO:0003677">
    <property type="term" value="F:DNA binding"/>
    <property type="evidence" value="ECO:0007669"/>
    <property type="project" value="UniProtKB-KW"/>
</dbReference>
<dbReference type="InterPro" id="IPR037171">
    <property type="entry name" value="NagB/RpiA_transferase-like"/>
</dbReference>
<dbReference type="Proteomes" id="UP000233491">
    <property type="component" value="Unassembled WGS sequence"/>
</dbReference>
<reference evidence="6 7" key="1">
    <citation type="submission" date="2017-12" db="EMBL/GenBank/DDBJ databases">
        <title>Anaerobic carbon monoxide metabolism by Pleomorphomonas carboxyditropha sp. nov., a new mesophilic hydrogenogenic carboxidotroph.</title>
        <authorList>
            <person name="Esquivel-Elizondo S."/>
            <person name="Krajmalnik-Brown R."/>
        </authorList>
    </citation>
    <scope>NUCLEOTIDE SEQUENCE [LARGE SCALE GENOMIC DNA]</scope>
    <source>
        <strain evidence="6 7">R5-392</strain>
    </source>
</reference>
<proteinExistence type="inferred from homology"/>
<dbReference type="EMBL" id="PJNW01000016">
    <property type="protein sequence ID" value="PKR87825.1"/>
    <property type="molecule type" value="Genomic_DNA"/>
</dbReference>
<dbReference type="Gene3D" id="3.40.50.1360">
    <property type="match status" value="1"/>
</dbReference>
<dbReference type="RefSeq" id="WP_101290948.1">
    <property type="nucleotide sequence ID" value="NZ_FOUQ01000006.1"/>
</dbReference>
<dbReference type="InterPro" id="IPR051054">
    <property type="entry name" value="SorC_transcr_regulators"/>
</dbReference>